<evidence type="ECO:0000313" key="3">
    <source>
        <dbReference type="Proteomes" id="UP000005317"/>
    </source>
</evidence>
<feature type="region of interest" description="Disordered" evidence="1">
    <location>
        <begin position="53"/>
        <end position="73"/>
    </location>
</feature>
<dbReference type="Proteomes" id="UP000005317">
    <property type="component" value="Unassembled WGS sequence"/>
</dbReference>
<dbReference type="AlphaFoldDB" id="A0A656HK16"/>
<dbReference type="Pfam" id="PF08895">
    <property type="entry name" value="DUF1840"/>
    <property type="match status" value="1"/>
</dbReference>
<name>A0A656HK16_THINJ</name>
<sequence length="105" mass="11354">MMIRFESKTGSTVTMFEKDAEAMLRMMDQSGVIPSAIRGEDIGSALTSLQSHLGTESAAVTEDGSNGEEDDAVDLPTRAYPLIQLLESAAANNESVMWDYNHSPL</sequence>
<evidence type="ECO:0000313" key="2">
    <source>
        <dbReference type="EMBL" id="EIJ36434.1"/>
    </source>
</evidence>
<organism evidence="2 3">
    <name type="scientific">Thiothrix nivea (strain ATCC 35100 / DSM 5205 / JP2)</name>
    <dbReference type="NCBI Taxonomy" id="870187"/>
    <lineage>
        <taxon>Bacteria</taxon>
        <taxon>Pseudomonadati</taxon>
        <taxon>Pseudomonadota</taxon>
        <taxon>Gammaproteobacteria</taxon>
        <taxon>Thiotrichales</taxon>
        <taxon>Thiotrichaceae</taxon>
        <taxon>Thiothrix</taxon>
    </lineage>
</organism>
<reference evidence="3" key="1">
    <citation type="journal article" date="2011" name="Stand. Genomic Sci.">
        <title>Genome sequence of the filamentous, gliding Thiothrix nivea neotype strain (JP2(T)).</title>
        <authorList>
            <person name="Lapidus A."/>
            <person name="Nolan M."/>
            <person name="Lucas S."/>
            <person name="Glavina Del Rio T."/>
            <person name="Tice H."/>
            <person name="Cheng J.F."/>
            <person name="Tapia R."/>
            <person name="Han C."/>
            <person name="Goodwin L."/>
            <person name="Pitluck S."/>
            <person name="Liolios K."/>
            <person name="Pagani I."/>
            <person name="Ivanova N."/>
            <person name="Huntemann M."/>
            <person name="Mavromatis K."/>
            <person name="Mikhailova N."/>
            <person name="Pati A."/>
            <person name="Chen A."/>
            <person name="Palaniappan K."/>
            <person name="Land M."/>
            <person name="Brambilla E.M."/>
            <person name="Rohde M."/>
            <person name="Abt B."/>
            <person name="Verbarg S."/>
            <person name="Goker M."/>
            <person name="Bristow J."/>
            <person name="Eisen J.A."/>
            <person name="Markowitz V."/>
            <person name="Hugenholtz P."/>
            <person name="Kyrpides N.C."/>
            <person name="Klenk H.P."/>
            <person name="Woyke T."/>
        </authorList>
    </citation>
    <scope>NUCLEOTIDE SEQUENCE [LARGE SCALE GENOMIC DNA]</scope>
    <source>
        <strain evidence="3">ATCC 35100 / DSM 5205 / JP2</strain>
    </source>
</reference>
<evidence type="ECO:0000256" key="1">
    <source>
        <dbReference type="SAM" id="MobiDB-lite"/>
    </source>
</evidence>
<dbReference type="InterPro" id="IPR014991">
    <property type="entry name" value="DUF1840"/>
</dbReference>
<keyword evidence="3" id="KW-1185">Reference proteome</keyword>
<dbReference type="EMBL" id="JH651384">
    <property type="protein sequence ID" value="EIJ36434.1"/>
    <property type="molecule type" value="Genomic_DNA"/>
</dbReference>
<protein>
    <recommendedName>
        <fullName evidence="4">DUF1840 domain-containing protein</fullName>
    </recommendedName>
</protein>
<proteinExistence type="predicted"/>
<gene>
    <name evidence="2" type="ORF">Thini_3934</name>
</gene>
<dbReference type="RefSeq" id="WP_002710307.1">
    <property type="nucleotide sequence ID" value="NZ_JH651384.1"/>
</dbReference>
<evidence type="ECO:0008006" key="4">
    <source>
        <dbReference type="Google" id="ProtNLM"/>
    </source>
</evidence>
<accession>A0A656HK16</accession>
<dbReference type="OrthoDB" id="5625523at2"/>